<evidence type="ECO:0000256" key="2">
    <source>
        <dbReference type="PIRSR" id="PIRSR601310-3"/>
    </source>
</evidence>
<dbReference type="STRING" id="86630.A0A367KG49"/>
<feature type="short sequence motif" description="Histidine triad motif" evidence="2 3">
    <location>
        <begin position="105"/>
        <end position="109"/>
    </location>
</feature>
<dbReference type="InterPro" id="IPR019808">
    <property type="entry name" value="Histidine_triad_CS"/>
</dbReference>
<feature type="active site" description="Tele-AMP-histidine intermediate" evidence="1">
    <location>
        <position position="107"/>
    </location>
</feature>
<dbReference type="PANTHER" id="PTHR46648:SF1">
    <property type="entry name" value="ADENOSINE 5'-MONOPHOSPHORAMIDASE HNT1"/>
    <property type="match status" value="1"/>
</dbReference>
<keyword evidence="6" id="KW-1185">Reference proteome</keyword>
<dbReference type="InterPro" id="IPR036265">
    <property type="entry name" value="HIT-like_sf"/>
</dbReference>
<protein>
    <submittedName>
        <fullName evidence="5">Hit protein 1</fullName>
    </submittedName>
</protein>
<evidence type="ECO:0000313" key="5">
    <source>
        <dbReference type="EMBL" id="RCI01195.1"/>
    </source>
</evidence>
<dbReference type="Proteomes" id="UP000252139">
    <property type="component" value="Unassembled WGS sequence"/>
</dbReference>
<gene>
    <name evidence="5" type="primary">HNT1_4</name>
    <name evidence="5" type="ORF">CU097_015827</name>
</gene>
<dbReference type="PRINTS" id="PR00332">
    <property type="entry name" value="HISTRIAD"/>
</dbReference>
<sequence>MTALFRPFTHTFKFSKRTMSTASQHLSDDCIFCKIISFAFMDIEPLSEGHALIIPKYHAEFMHQVPDDYLSEMMPIAKKIAAAGGYSQYNVLQNNGRLANQAVPHVHFHVIPKPDKEAGLGIRWRPLEKTKDEIKAKYESIMQHM</sequence>
<organism evidence="5 6">
    <name type="scientific">Rhizopus azygosporus</name>
    <name type="common">Rhizopus microsporus var. azygosporus</name>
    <dbReference type="NCBI Taxonomy" id="86630"/>
    <lineage>
        <taxon>Eukaryota</taxon>
        <taxon>Fungi</taxon>
        <taxon>Fungi incertae sedis</taxon>
        <taxon>Mucoromycota</taxon>
        <taxon>Mucoromycotina</taxon>
        <taxon>Mucoromycetes</taxon>
        <taxon>Mucorales</taxon>
        <taxon>Mucorineae</taxon>
        <taxon>Rhizopodaceae</taxon>
        <taxon>Rhizopus</taxon>
    </lineage>
</organism>
<name>A0A367KG49_RHIAZ</name>
<dbReference type="PROSITE" id="PS51084">
    <property type="entry name" value="HIT_2"/>
    <property type="match status" value="1"/>
</dbReference>
<dbReference type="EMBL" id="PJQL01000021">
    <property type="protein sequence ID" value="RCI01195.1"/>
    <property type="molecule type" value="Genomic_DNA"/>
</dbReference>
<dbReference type="OrthoDB" id="672793at2759"/>
<dbReference type="InterPro" id="IPR001310">
    <property type="entry name" value="Histidine_triad_HIT"/>
</dbReference>
<comment type="caution">
    <text evidence="5">The sequence shown here is derived from an EMBL/GenBank/DDBJ whole genome shotgun (WGS) entry which is preliminary data.</text>
</comment>
<dbReference type="AlphaFoldDB" id="A0A367KG49"/>
<feature type="domain" description="HIT" evidence="4">
    <location>
        <begin position="17"/>
        <end position="120"/>
    </location>
</feature>
<dbReference type="InterPro" id="IPR011146">
    <property type="entry name" value="HIT-like"/>
</dbReference>
<dbReference type="SUPFAM" id="SSF54197">
    <property type="entry name" value="HIT-like"/>
    <property type="match status" value="1"/>
</dbReference>
<dbReference type="PROSITE" id="PS00892">
    <property type="entry name" value="HIT_1"/>
    <property type="match status" value="1"/>
</dbReference>
<dbReference type="GO" id="GO:0009117">
    <property type="term" value="P:nucleotide metabolic process"/>
    <property type="evidence" value="ECO:0007669"/>
    <property type="project" value="TreeGrafter"/>
</dbReference>
<accession>A0A367KG49</accession>
<proteinExistence type="predicted"/>
<dbReference type="Gene3D" id="3.30.428.10">
    <property type="entry name" value="HIT-like"/>
    <property type="match status" value="1"/>
</dbReference>
<evidence type="ECO:0000259" key="4">
    <source>
        <dbReference type="PROSITE" id="PS51084"/>
    </source>
</evidence>
<reference evidence="5 6" key="1">
    <citation type="journal article" date="2018" name="G3 (Bethesda)">
        <title>Phylogenetic and Phylogenomic Definition of Rhizopus Species.</title>
        <authorList>
            <person name="Gryganskyi A.P."/>
            <person name="Golan J."/>
            <person name="Dolatabadi S."/>
            <person name="Mondo S."/>
            <person name="Robb S."/>
            <person name="Idnurm A."/>
            <person name="Muszewska A."/>
            <person name="Steczkiewicz K."/>
            <person name="Masonjones S."/>
            <person name="Liao H.L."/>
            <person name="Gajdeczka M.T."/>
            <person name="Anike F."/>
            <person name="Vuek A."/>
            <person name="Anishchenko I.M."/>
            <person name="Voigt K."/>
            <person name="de Hoog G.S."/>
            <person name="Smith M.E."/>
            <person name="Heitman J."/>
            <person name="Vilgalys R."/>
            <person name="Stajich J.E."/>
        </authorList>
    </citation>
    <scope>NUCLEOTIDE SEQUENCE [LARGE SCALE GENOMIC DNA]</scope>
    <source>
        <strain evidence="5 6">CBS 357.93</strain>
    </source>
</reference>
<evidence type="ECO:0000256" key="3">
    <source>
        <dbReference type="PROSITE-ProRule" id="PRU00464"/>
    </source>
</evidence>
<evidence type="ECO:0000256" key="1">
    <source>
        <dbReference type="PIRSR" id="PIRSR601310-1"/>
    </source>
</evidence>
<dbReference type="PANTHER" id="PTHR46648">
    <property type="entry name" value="HIT FAMILY PROTEIN 1"/>
    <property type="match status" value="1"/>
</dbReference>
<evidence type="ECO:0000313" key="6">
    <source>
        <dbReference type="Proteomes" id="UP000252139"/>
    </source>
</evidence>
<dbReference type="GO" id="GO:0003824">
    <property type="term" value="F:catalytic activity"/>
    <property type="evidence" value="ECO:0007669"/>
    <property type="project" value="InterPro"/>
</dbReference>
<dbReference type="Pfam" id="PF01230">
    <property type="entry name" value="HIT"/>
    <property type="match status" value="1"/>
</dbReference>